<feature type="repeat" description="ANK" evidence="7">
    <location>
        <begin position="353"/>
        <end position="385"/>
    </location>
</feature>
<dbReference type="PROSITE" id="PS50088">
    <property type="entry name" value="ANK_REPEAT"/>
    <property type="match status" value="2"/>
</dbReference>
<dbReference type="Gene3D" id="1.20.5.350">
    <property type="match status" value="1"/>
</dbReference>
<name>L5LCV3_MYODS</name>
<keyword evidence="6" id="KW-0514">Muscle protein</keyword>
<accession>L5LCV3</accession>
<dbReference type="CDD" id="cd21945">
    <property type="entry name" value="IPD_PPP1R12C"/>
    <property type="match status" value="1"/>
</dbReference>
<feature type="region of interest" description="Disordered" evidence="9">
    <location>
        <begin position="1"/>
        <end position="29"/>
    </location>
</feature>
<dbReference type="InterPro" id="IPR038077">
    <property type="entry name" value="Troponin_sf"/>
</dbReference>
<feature type="region of interest" description="Disordered" evidence="9">
    <location>
        <begin position="388"/>
        <end position="734"/>
    </location>
</feature>
<dbReference type="GO" id="GO:0005861">
    <property type="term" value="C:troponin complex"/>
    <property type="evidence" value="ECO:0007669"/>
    <property type="project" value="InterPro"/>
</dbReference>
<feature type="compositionally biased region" description="Basic and acidic residues" evidence="9">
    <location>
        <begin position="586"/>
        <end position="595"/>
    </location>
</feature>
<dbReference type="InterPro" id="IPR001978">
    <property type="entry name" value="Troponin"/>
</dbReference>
<keyword evidence="4" id="KW-0677">Repeat</keyword>
<dbReference type="GO" id="GO:0004857">
    <property type="term" value="F:enzyme inhibitor activity"/>
    <property type="evidence" value="ECO:0007669"/>
    <property type="project" value="TreeGrafter"/>
</dbReference>
<protein>
    <submittedName>
        <fullName evidence="11">Protein phosphatase 1 regulatory subunit 12C</fullName>
    </submittedName>
</protein>
<gene>
    <name evidence="11" type="ORF">MDA_GLEAN10005042</name>
</gene>
<dbReference type="SUPFAM" id="SSF90250">
    <property type="entry name" value="Troponin coil-coiled subunits"/>
    <property type="match status" value="1"/>
</dbReference>
<dbReference type="InterPro" id="IPR051226">
    <property type="entry name" value="PP1_Regulatory_Subunit"/>
</dbReference>
<comment type="function">
    <text evidence="1">Troponin T is the tropomyosin-binding subunit of troponin, the thin filament regulatory complex which confers calcium-sensitivity to striated muscle actomyosin ATPase activity.</text>
</comment>
<reference evidence="12" key="1">
    <citation type="journal article" date="2013" name="Science">
        <title>Comparative analysis of bat genomes provides insight into the evolution of flight and immunity.</title>
        <authorList>
            <person name="Zhang G."/>
            <person name="Cowled C."/>
            <person name="Shi Z."/>
            <person name="Huang Z."/>
            <person name="Bishop-Lilly K.A."/>
            <person name="Fang X."/>
            <person name="Wynne J.W."/>
            <person name="Xiong Z."/>
            <person name="Baker M.L."/>
            <person name="Zhao W."/>
            <person name="Tachedjian M."/>
            <person name="Zhu Y."/>
            <person name="Zhou P."/>
            <person name="Jiang X."/>
            <person name="Ng J."/>
            <person name="Yang L."/>
            <person name="Wu L."/>
            <person name="Xiao J."/>
            <person name="Feng Y."/>
            <person name="Chen Y."/>
            <person name="Sun X."/>
            <person name="Zhang Y."/>
            <person name="Marsh G.A."/>
            <person name="Crameri G."/>
            <person name="Broder C.C."/>
            <person name="Frey K.G."/>
            <person name="Wang L.F."/>
            <person name="Wang J."/>
        </authorList>
    </citation>
    <scope>NUCLEOTIDE SEQUENCE [LARGE SCALE GENOMIC DNA]</scope>
</reference>
<keyword evidence="8" id="KW-0175">Coiled coil</keyword>
<dbReference type="PROSITE" id="PS50297">
    <property type="entry name" value="ANK_REP_REGION"/>
    <property type="match status" value="1"/>
</dbReference>
<feature type="coiled-coil region" evidence="8">
    <location>
        <begin position="734"/>
        <end position="775"/>
    </location>
</feature>
<evidence type="ECO:0000256" key="4">
    <source>
        <dbReference type="ARBA" id="ARBA00022737"/>
    </source>
</evidence>
<dbReference type="PANTHER" id="PTHR24179:SF27">
    <property type="entry name" value="PROTEIN PHOSPHATASE 1 REGULATORY SUBUNIT 12C"/>
    <property type="match status" value="1"/>
</dbReference>
<feature type="compositionally biased region" description="Pro residues" evidence="9">
    <location>
        <begin position="14"/>
        <end position="23"/>
    </location>
</feature>
<dbReference type="InterPro" id="IPR002110">
    <property type="entry name" value="Ankyrin_rpt"/>
</dbReference>
<evidence type="ECO:0000256" key="1">
    <source>
        <dbReference type="ARBA" id="ARBA00003363"/>
    </source>
</evidence>
<keyword evidence="12" id="KW-1185">Reference proteome</keyword>
<dbReference type="eggNOG" id="KOG0505">
    <property type="taxonomic scope" value="Eukaryota"/>
</dbReference>
<evidence type="ECO:0000256" key="9">
    <source>
        <dbReference type="SAM" id="MobiDB-lite"/>
    </source>
</evidence>
<feature type="compositionally biased region" description="Pro residues" evidence="9">
    <location>
        <begin position="549"/>
        <end position="559"/>
    </location>
</feature>
<evidence type="ECO:0000256" key="5">
    <source>
        <dbReference type="ARBA" id="ARBA00023043"/>
    </source>
</evidence>
<dbReference type="Gene3D" id="6.10.140.390">
    <property type="match status" value="1"/>
</dbReference>
<dbReference type="Gene3D" id="1.25.40.20">
    <property type="entry name" value="Ankyrin repeat-containing domain"/>
    <property type="match status" value="1"/>
</dbReference>
<evidence type="ECO:0000256" key="6">
    <source>
        <dbReference type="ARBA" id="ARBA00023179"/>
    </source>
</evidence>
<keyword evidence="5 7" id="KW-0040">ANK repeat</keyword>
<evidence type="ECO:0000313" key="11">
    <source>
        <dbReference type="EMBL" id="ELK23860.1"/>
    </source>
</evidence>
<feature type="domain" description="cGMP-dependent protein kinase interacting" evidence="10">
    <location>
        <begin position="730"/>
        <end position="783"/>
    </location>
</feature>
<sequence>MSDTEEQEYEDRPVVPPLIPPKIPEGERVDFDDIHRKRMEKDLLELQTLIDVHFEQRKKEEEELIALKDRIERRRAERAQQQRFRTEKERERQARLAEEKMRKEEEEAKKRAEDDAKKKKVLSNMGAHFGGYLVKAEQKRGKRQTGREMKLRILSERKKPLDIDHLGEEQLRAKAQELSDWIHQLESEKFDLMEKMKQQKYEINLLYNRISHAQKLEMKGERERNINRFSPPCGLTRDQTRDLDVCPDQELSPPPFGVKDEVTPCLLPLYMQHTGSRTMTFWFIGVDVEAAKRAEEELLLHDTRCWLNGGAMPEARHPRTGASALHVAAAKGYIEVMRLLLQAGYDPELRDGDGWTPLHAAAHWGVEDACRLLAEHAAPFSLQLRNQKAASQSRVPEPQVPSSSKHRRSSVCRLSSREKISLQDLSKERRPGGAGGPPIRDDDDEREEGPTESPPAETRTLNGVSSPPPPSPKGPSTSEEVPFSRRFGLQKTGSSGALGPADRQGAEGAPGAGLQRSASSSLLEGTATQAKEPRLARITPTPSWKVPEPSAPVPEPEAPGKPAVPAASTVPPADSRDRRRSYQMPVRDEESESQRKARSRLMRQSRRSTQGVTLTDLKEAEKVAGKAPEPEKSCTQSLDPSWQPRVPGVENSDGPAQRVEAPDGQGQGPQASREHRRVGKERRGPAEGEEAKPADISPESSTPKASPSPRRPRAPNPEPKPESEPDGGSFRKLYAELRVENERLREALTETTLRLAQLKVELERATQRQERFAERPALLELERFLAQLKVEPEHTTQRQERFAERPALLDLERFERRALERKAAELEEELKGLSNLRADNQRLKDENAALIRVISKLSK</sequence>
<dbReference type="Pfam" id="PF00992">
    <property type="entry name" value="Troponin"/>
    <property type="match status" value="1"/>
</dbReference>
<dbReference type="InterPro" id="IPR031775">
    <property type="entry name" value="PRKG1_interact"/>
</dbReference>
<evidence type="ECO:0000313" key="12">
    <source>
        <dbReference type="Proteomes" id="UP000010556"/>
    </source>
</evidence>
<feature type="compositionally biased region" description="Low complexity" evidence="9">
    <location>
        <begin position="563"/>
        <end position="573"/>
    </location>
</feature>
<dbReference type="Pfam" id="PF12796">
    <property type="entry name" value="Ank_2"/>
    <property type="match status" value="1"/>
</dbReference>
<dbReference type="EMBL" id="KB113177">
    <property type="protein sequence ID" value="ELK23860.1"/>
    <property type="molecule type" value="Genomic_DNA"/>
</dbReference>
<feature type="coiled-coil region" evidence="8">
    <location>
        <begin position="809"/>
        <end position="853"/>
    </location>
</feature>
<evidence type="ECO:0000256" key="8">
    <source>
        <dbReference type="SAM" id="Coils"/>
    </source>
</evidence>
<proteinExistence type="inferred from homology"/>
<feature type="compositionally biased region" description="Basic and acidic residues" evidence="9">
    <location>
        <begin position="681"/>
        <end position="693"/>
    </location>
</feature>
<feature type="repeat" description="ANK" evidence="7">
    <location>
        <begin position="320"/>
        <end position="352"/>
    </location>
</feature>
<evidence type="ECO:0000256" key="2">
    <source>
        <dbReference type="ARBA" id="ARBA00008330"/>
    </source>
</evidence>
<feature type="compositionally biased region" description="Polar residues" evidence="9">
    <location>
        <begin position="516"/>
        <end position="529"/>
    </location>
</feature>
<evidence type="ECO:0000259" key="10">
    <source>
        <dbReference type="Pfam" id="PF15898"/>
    </source>
</evidence>
<dbReference type="Gene3D" id="6.10.250.1820">
    <property type="match status" value="1"/>
</dbReference>
<evidence type="ECO:0000256" key="7">
    <source>
        <dbReference type="PROSITE-ProRule" id="PRU00023"/>
    </source>
</evidence>
<dbReference type="GO" id="GO:0019208">
    <property type="term" value="F:phosphatase regulator activity"/>
    <property type="evidence" value="ECO:0007669"/>
    <property type="project" value="TreeGrafter"/>
</dbReference>
<feature type="compositionally biased region" description="Basic and acidic residues" evidence="9">
    <location>
        <begin position="76"/>
        <end position="117"/>
    </location>
</feature>
<dbReference type="GO" id="GO:0019901">
    <property type="term" value="F:protein kinase binding"/>
    <property type="evidence" value="ECO:0007669"/>
    <property type="project" value="InterPro"/>
</dbReference>
<dbReference type="Pfam" id="PF15898">
    <property type="entry name" value="PRKG1_interact"/>
    <property type="match status" value="2"/>
</dbReference>
<dbReference type="PANTHER" id="PTHR24179">
    <property type="entry name" value="PROTEIN PHOSPHATASE 1 REGULATORY SUBUNIT 12"/>
    <property type="match status" value="1"/>
</dbReference>
<dbReference type="SUPFAM" id="SSF48403">
    <property type="entry name" value="Ankyrin repeat"/>
    <property type="match status" value="1"/>
</dbReference>
<feature type="domain" description="cGMP-dependent protein kinase interacting" evidence="10">
    <location>
        <begin position="785"/>
        <end position="859"/>
    </location>
</feature>
<feature type="coiled-coil region" evidence="8">
    <location>
        <begin position="168"/>
        <end position="202"/>
    </location>
</feature>
<dbReference type="Proteomes" id="UP000010556">
    <property type="component" value="Unassembled WGS sequence"/>
</dbReference>
<dbReference type="AlphaFoldDB" id="L5LCV3"/>
<keyword evidence="3" id="KW-0597">Phosphoprotein</keyword>
<dbReference type="SMART" id="SM00248">
    <property type="entry name" value="ANK"/>
    <property type="match status" value="2"/>
</dbReference>
<feature type="compositionally biased region" description="Basic residues" evidence="9">
    <location>
        <begin position="596"/>
        <end position="606"/>
    </location>
</feature>
<evidence type="ECO:0000256" key="3">
    <source>
        <dbReference type="ARBA" id="ARBA00022553"/>
    </source>
</evidence>
<organism evidence="11 12">
    <name type="scientific">Myotis davidii</name>
    <name type="common">David's myotis</name>
    <dbReference type="NCBI Taxonomy" id="225400"/>
    <lineage>
        <taxon>Eukaryota</taxon>
        <taxon>Metazoa</taxon>
        <taxon>Chordata</taxon>
        <taxon>Craniata</taxon>
        <taxon>Vertebrata</taxon>
        <taxon>Euteleostomi</taxon>
        <taxon>Mammalia</taxon>
        <taxon>Eutheria</taxon>
        <taxon>Laurasiatheria</taxon>
        <taxon>Chiroptera</taxon>
        <taxon>Yangochiroptera</taxon>
        <taxon>Vespertilionidae</taxon>
        <taxon>Myotis</taxon>
    </lineage>
</organism>
<feature type="compositionally biased region" description="Basic and acidic residues" evidence="9">
    <location>
        <begin position="616"/>
        <end position="632"/>
    </location>
</feature>
<comment type="similarity">
    <text evidence="2">Belongs to the troponin T family.</text>
</comment>
<feature type="region of interest" description="Disordered" evidence="9">
    <location>
        <begin position="76"/>
        <end position="118"/>
    </location>
</feature>
<dbReference type="InterPro" id="IPR036770">
    <property type="entry name" value="Ankyrin_rpt-contain_sf"/>
</dbReference>
<feature type="compositionally biased region" description="Basic and acidic residues" evidence="9">
    <location>
        <begin position="415"/>
        <end position="431"/>
    </location>
</feature>
<dbReference type="FunFam" id="1.20.5.350:FF:000001">
    <property type="entry name" value="Troponin T, fast skeletal muscle"/>
    <property type="match status" value="1"/>
</dbReference>